<dbReference type="EMBL" id="CP089983">
    <property type="protein sequence ID" value="WXB06437.1"/>
    <property type="molecule type" value="Genomic_DNA"/>
</dbReference>
<dbReference type="Pfam" id="PF04389">
    <property type="entry name" value="Peptidase_M28"/>
    <property type="match status" value="1"/>
</dbReference>
<dbReference type="Gene3D" id="3.40.630.10">
    <property type="entry name" value="Zn peptidases"/>
    <property type="match status" value="1"/>
</dbReference>
<evidence type="ECO:0000313" key="3">
    <source>
        <dbReference type="Proteomes" id="UP001374803"/>
    </source>
</evidence>
<sequence length="477" mass="51705">MKRRDFLRVAEAGVALAVMGCGDDASPSPSDSPTPSGSLHLPSADEMLDWIREIVSHGIRRPGYAADTWIETWALGRFREIGLEDARLEPVEVPCWQPEVAELTLADGTKFAGFALPHTTPAVVSAKLAHFDSGALEGRIAVREIAFAKYQQSLFRGLATSVYDPANEFDTLLQTVPFHSEQNHVMDSTVAAHAAGFVGLLTGVPWETSDYYVPYDAEVRPIPGIWLSGANGRQLLERMTQGSVEARLEVKAARYPMTSHNVVGTLPGRSDEWVIIASHHDGPWASAVEDGSGTAMVLAQAMHWAAIPRAERPHNLLFLLCAGHMVNAAGTRAFIAAHPDLLAKTVLEVHLEHVARRCEPDGAGGLVATSEPEVRWWFTSRNPTLQAAVREAIAANELTRSFVFPPTALSAMPPTDGAYFYPAGVPLVHFLSAPMYLFDSRDTIDKVHGPSLVPLSRAVVQIIASTRDVSAAAMRSE</sequence>
<feature type="domain" description="Peptidase M28" evidence="1">
    <location>
        <begin position="261"/>
        <end position="456"/>
    </location>
</feature>
<name>A0ABZ2L6P6_9BACT</name>
<dbReference type="InterPro" id="IPR007484">
    <property type="entry name" value="Peptidase_M28"/>
</dbReference>
<organism evidence="2 3">
    <name type="scientific">Pendulispora rubella</name>
    <dbReference type="NCBI Taxonomy" id="2741070"/>
    <lineage>
        <taxon>Bacteria</taxon>
        <taxon>Pseudomonadati</taxon>
        <taxon>Myxococcota</taxon>
        <taxon>Myxococcia</taxon>
        <taxon>Myxococcales</taxon>
        <taxon>Sorangiineae</taxon>
        <taxon>Pendulisporaceae</taxon>
        <taxon>Pendulispora</taxon>
    </lineage>
</organism>
<gene>
    <name evidence="2" type="ORF">LVJ94_04155</name>
</gene>
<dbReference type="SUPFAM" id="SSF53187">
    <property type="entry name" value="Zn-dependent exopeptidases"/>
    <property type="match status" value="1"/>
</dbReference>
<evidence type="ECO:0000259" key="1">
    <source>
        <dbReference type="Pfam" id="PF04389"/>
    </source>
</evidence>
<dbReference type="Gene3D" id="3.50.30.30">
    <property type="match status" value="1"/>
</dbReference>
<dbReference type="RefSeq" id="WP_394836084.1">
    <property type="nucleotide sequence ID" value="NZ_CP089929.1"/>
</dbReference>
<keyword evidence="3" id="KW-1185">Reference proteome</keyword>
<reference evidence="2" key="1">
    <citation type="submission" date="2021-12" db="EMBL/GenBank/DDBJ databases">
        <title>Discovery of the Pendulisporaceae a myxobacterial family with distinct sporulation behavior and unique specialized metabolism.</title>
        <authorList>
            <person name="Garcia R."/>
            <person name="Popoff A."/>
            <person name="Bader C.D."/>
            <person name="Loehr J."/>
            <person name="Walesch S."/>
            <person name="Walt C."/>
            <person name="Boldt J."/>
            <person name="Bunk B."/>
            <person name="Haeckl F.J.F.P.J."/>
            <person name="Gunesch A.P."/>
            <person name="Birkelbach J."/>
            <person name="Nuebel U."/>
            <person name="Pietschmann T."/>
            <person name="Bach T."/>
            <person name="Mueller R."/>
        </authorList>
    </citation>
    <scope>NUCLEOTIDE SEQUENCE</scope>
    <source>
        <strain evidence="2">MSr11367</strain>
    </source>
</reference>
<accession>A0ABZ2L6P6</accession>
<proteinExistence type="predicted"/>
<protein>
    <submittedName>
        <fullName evidence="2">M28 family peptidase</fullName>
    </submittedName>
</protein>
<evidence type="ECO:0000313" key="2">
    <source>
        <dbReference type="EMBL" id="WXB06437.1"/>
    </source>
</evidence>
<dbReference type="Proteomes" id="UP001374803">
    <property type="component" value="Chromosome"/>
</dbReference>